<gene>
    <name evidence="7" type="ORF">SVUK_LOCUS292</name>
</gene>
<sequence length="272" mass="30962">TYYTQLLFRVSYFQWTEESWRGLDEKSNERAYVACSFHIANPGNWVFTPFIPRESANILYINVLYNTRSCDQYHDPKSCKETFNLYVKQYEQKVNDVDKETFNKTISTWSSVSVLTKDTSAVISETTQSVALLPSTKYVRFGFEENGVCVSLLTITVYYVVCDATVAKFTKYPETVTSNSREEMVKVTGKCVANAVPTQSEAPTGFCTSSGRWNHLIGECACKPGFTINAFKEEEKCVGKRFSLLCCFLGSQLTSLHPIRFSWYTFHVLSLS</sequence>
<feature type="domain" description="Eph LBD" evidence="6">
    <location>
        <begin position="1"/>
        <end position="167"/>
    </location>
</feature>
<protein>
    <recommendedName>
        <fullName evidence="6">Eph LBD domain-containing protein</fullName>
    </recommendedName>
</protein>
<dbReference type="Gene3D" id="2.60.120.260">
    <property type="entry name" value="Galactose-binding domain-like"/>
    <property type="match status" value="1"/>
</dbReference>
<dbReference type="EMBL" id="UYYB01000458">
    <property type="protein sequence ID" value="VDM65294.1"/>
    <property type="molecule type" value="Genomic_DNA"/>
</dbReference>
<organism evidence="7 8">
    <name type="scientific">Strongylus vulgaris</name>
    <name type="common">Blood worm</name>
    <dbReference type="NCBI Taxonomy" id="40348"/>
    <lineage>
        <taxon>Eukaryota</taxon>
        <taxon>Metazoa</taxon>
        <taxon>Ecdysozoa</taxon>
        <taxon>Nematoda</taxon>
        <taxon>Chromadorea</taxon>
        <taxon>Rhabditida</taxon>
        <taxon>Rhabditina</taxon>
        <taxon>Rhabditomorpha</taxon>
        <taxon>Strongyloidea</taxon>
        <taxon>Strongylidae</taxon>
        <taxon>Strongylus</taxon>
    </lineage>
</organism>
<keyword evidence="8" id="KW-1185">Reference proteome</keyword>
<name>A0A3P7IIA1_STRVU</name>
<dbReference type="PANTHER" id="PTHR46877">
    <property type="entry name" value="EPH RECEPTOR A5"/>
    <property type="match status" value="1"/>
</dbReference>
<dbReference type="Pfam" id="PF01404">
    <property type="entry name" value="Ephrin_lbd"/>
    <property type="match status" value="1"/>
</dbReference>
<evidence type="ECO:0000256" key="1">
    <source>
        <dbReference type="ARBA" id="ARBA00004167"/>
    </source>
</evidence>
<reference evidence="7 8" key="1">
    <citation type="submission" date="2018-11" db="EMBL/GenBank/DDBJ databases">
        <authorList>
            <consortium name="Pathogen Informatics"/>
        </authorList>
    </citation>
    <scope>NUCLEOTIDE SEQUENCE [LARGE SCALE GENOMIC DNA]</scope>
</reference>
<dbReference type="GO" id="GO:0005524">
    <property type="term" value="F:ATP binding"/>
    <property type="evidence" value="ECO:0007669"/>
    <property type="project" value="UniProtKB-KW"/>
</dbReference>
<evidence type="ECO:0000256" key="3">
    <source>
        <dbReference type="ARBA" id="ARBA00022840"/>
    </source>
</evidence>
<dbReference type="InterPro" id="IPR050449">
    <property type="entry name" value="Ephrin_rcpt_TKs"/>
</dbReference>
<dbReference type="OrthoDB" id="4062651at2759"/>
<accession>A0A3P7IIA1</accession>
<dbReference type="SUPFAM" id="SSF49785">
    <property type="entry name" value="Galactose-binding domain-like"/>
    <property type="match status" value="1"/>
</dbReference>
<dbReference type="PANTHER" id="PTHR46877:SF14">
    <property type="entry name" value="RECEPTOR PROTEIN-TYROSINE KINASE"/>
    <property type="match status" value="1"/>
</dbReference>
<keyword evidence="2" id="KW-0547">Nucleotide-binding</keyword>
<evidence type="ECO:0000256" key="5">
    <source>
        <dbReference type="ARBA" id="ARBA00023170"/>
    </source>
</evidence>
<dbReference type="Pfam" id="PF25599">
    <property type="entry name" value="Ephrin_CRD"/>
    <property type="match status" value="1"/>
</dbReference>
<keyword evidence="3" id="KW-0067">ATP-binding</keyword>
<keyword evidence="4" id="KW-0472">Membrane</keyword>
<feature type="non-terminal residue" evidence="7">
    <location>
        <position position="1"/>
    </location>
</feature>
<dbReference type="GO" id="GO:0005886">
    <property type="term" value="C:plasma membrane"/>
    <property type="evidence" value="ECO:0007669"/>
    <property type="project" value="TreeGrafter"/>
</dbReference>
<dbReference type="PROSITE" id="PS51550">
    <property type="entry name" value="EPH_LBD"/>
    <property type="match status" value="1"/>
</dbReference>
<proteinExistence type="predicted"/>
<dbReference type="SMART" id="SM00615">
    <property type="entry name" value="EPH_lbd"/>
    <property type="match status" value="1"/>
</dbReference>
<evidence type="ECO:0000256" key="2">
    <source>
        <dbReference type="ARBA" id="ARBA00022741"/>
    </source>
</evidence>
<dbReference type="AlphaFoldDB" id="A0A3P7IIA1"/>
<evidence type="ECO:0000313" key="8">
    <source>
        <dbReference type="Proteomes" id="UP000270094"/>
    </source>
</evidence>
<dbReference type="InterPro" id="IPR001090">
    <property type="entry name" value="Ephrin_rcpt_lig-bd_dom"/>
</dbReference>
<dbReference type="Gene3D" id="2.60.40.1770">
    <property type="entry name" value="ephrin a2 ectodomain"/>
    <property type="match status" value="1"/>
</dbReference>
<evidence type="ECO:0000256" key="4">
    <source>
        <dbReference type="ARBA" id="ARBA00023136"/>
    </source>
</evidence>
<evidence type="ECO:0000313" key="7">
    <source>
        <dbReference type="EMBL" id="VDM65294.1"/>
    </source>
</evidence>
<evidence type="ECO:0000259" key="6">
    <source>
        <dbReference type="PROSITE" id="PS51550"/>
    </source>
</evidence>
<keyword evidence="5" id="KW-0675">Receptor</keyword>
<dbReference type="InterPro" id="IPR008979">
    <property type="entry name" value="Galactose-bd-like_sf"/>
</dbReference>
<comment type="subcellular location">
    <subcellularLocation>
        <location evidence="1">Membrane</location>
        <topology evidence="1">Single-pass membrane protein</topology>
    </subcellularLocation>
</comment>
<dbReference type="Proteomes" id="UP000270094">
    <property type="component" value="Unassembled WGS sequence"/>
</dbReference>